<protein>
    <submittedName>
        <fullName evidence="2">Uncharacterized protein</fullName>
    </submittedName>
</protein>
<dbReference type="Gene3D" id="1.25.40.10">
    <property type="entry name" value="Tetratricopeptide repeat domain"/>
    <property type="match status" value="1"/>
</dbReference>
<dbReference type="InterPro" id="IPR019734">
    <property type="entry name" value="TPR_rpt"/>
</dbReference>
<dbReference type="EMBL" id="UOFL01000041">
    <property type="protein sequence ID" value="VAW73074.1"/>
    <property type="molecule type" value="Genomic_DNA"/>
</dbReference>
<accession>A0A3B0YVY1</accession>
<proteinExistence type="predicted"/>
<dbReference type="AlphaFoldDB" id="A0A3B0YVY1"/>
<sequence length="650" mass="73448">MSEQYSLEEEIQHAHTAYQIRDYENTIFHIAGALAQDPINSEALNLFDIVLAEAPDPQQLIILNDNNFYGEVIAGAYIKAQAKDYEAAINLLTQVFTQFPELELELWLNKWLTDARFCAAKVNIDPIIKFLQGLISDPQERIRLRPAEILFYKRFTRLIMTLEKYYYDSPEIMILGANILRRAERYEETQLIATSRFKKDSPIAAITQAMAYRAAGQYNRAIQSFEQAWKISSDPTLFIEMAKAKWDAGGQKAAAKLLKKGAKKAEDHFKNNHVFNLMQRYLKADKELLDVLGPEIRPDDFIYLTSPLQGYLLPIRDASLTSLASLEQDKLHGQSIQIAVNCIEPPSVRLALAMITTGDHDISALEYIFDDIPAVDPRATHNSPEFQVWKYEASIPCQDCKQPAHNLVALVLSLAHQEFYLPRWWAQAKKLMTGHSVNLQGFTGVMVYPPDLPDDMEGKLDIGQWLKHVQIASALLIAASENQWKKSLRRDILLTLLDGPIDWVTEATLMALTEIGLDCPESIPEISHMMESLAERIPETGYWSIAATLPICYKRLPGRPYYIINSMNNMLSRYNDTVSVLSPQSEEQSIEDSIDASIEESLLHQLNIDDHDFEDTSLMNSDNANDSSSGNLADKVPNNNNATNNSGPNH</sequence>
<dbReference type="SUPFAM" id="SSF48452">
    <property type="entry name" value="TPR-like"/>
    <property type="match status" value="1"/>
</dbReference>
<feature type="region of interest" description="Disordered" evidence="1">
    <location>
        <begin position="613"/>
        <end position="650"/>
    </location>
</feature>
<reference evidence="2" key="1">
    <citation type="submission" date="2018-06" db="EMBL/GenBank/DDBJ databases">
        <authorList>
            <person name="Zhirakovskaya E."/>
        </authorList>
    </citation>
    <scope>NUCLEOTIDE SEQUENCE</scope>
</reference>
<name>A0A3B0YVY1_9ZZZZ</name>
<gene>
    <name evidence="2" type="ORF">MNBD_GAMMA12-508</name>
</gene>
<evidence type="ECO:0000313" key="2">
    <source>
        <dbReference type="EMBL" id="VAW73074.1"/>
    </source>
</evidence>
<organism evidence="2">
    <name type="scientific">hydrothermal vent metagenome</name>
    <dbReference type="NCBI Taxonomy" id="652676"/>
    <lineage>
        <taxon>unclassified sequences</taxon>
        <taxon>metagenomes</taxon>
        <taxon>ecological metagenomes</taxon>
    </lineage>
</organism>
<dbReference type="InterPro" id="IPR011990">
    <property type="entry name" value="TPR-like_helical_dom_sf"/>
</dbReference>
<evidence type="ECO:0000256" key="1">
    <source>
        <dbReference type="SAM" id="MobiDB-lite"/>
    </source>
</evidence>
<dbReference type="PROSITE" id="PS50005">
    <property type="entry name" value="TPR"/>
    <property type="match status" value="1"/>
</dbReference>
<feature type="compositionally biased region" description="Low complexity" evidence="1">
    <location>
        <begin position="617"/>
        <end position="650"/>
    </location>
</feature>